<reference evidence="1" key="1">
    <citation type="submission" date="2019-12" db="EMBL/GenBank/DDBJ databases">
        <title>The sialotranscriptome of the gopher-tortoise tick, Amblyomma tuberculatum.</title>
        <authorList>
            <person name="Karim S."/>
            <person name="Andersen J."/>
            <person name="Kumar D."/>
            <person name="Adamson S."/>
            <person name="Ennen J."/>
            <person name="Qualis C.P."/>
            <person name="Ribeiro J.M.C."/>
        </authorList>
    </citation>
    <scope>NUCLEOTIDE SEQUENCE</scope>
    <source>
        <strain evidence="1">Removed</strain>
        <tissue evidence="1">Salivary glands</tissue>
    </source>
</reference>
<evidence type="ECO:0000313" key="1">
    <source>
        <dbReference type="EMBL" id="NOV52519.1"/>
    </source>
</evidence>
<protein>
    <submittedName>
        <fullName evidence="1">Putative secreted protein</fullName>
    </submittedName>
</protein>
<sequence>MKARPLSLSLVCVRVCATCFLLFFHSHIWDFVPPSFLCLDGYLFVAHPFLFVDLAECVHECLAGQLQALDAQHVVLELFLQLGRRRLLPGEVVQVDFENFILCLVSPPKVLQYSFF</sequence>
<dbReference type="AlphaFoldDB" id="A0A6M2E203"/>
<dbReference type="EMBL" id="GIDH01000576">
    <property type="protein sequence ID" value="NOV52519.1"/>
    <property type="molecule type" value="Transcribed_RNA"/>
</dbReference>
<organism evidence="1">
    <name type="scientific">Amblyomma tuberculatum</name>
    <dbReference type="NCBI Taxonomy" id="48802"/>
    <lineage>
        <taxon>Eukaryota</taxon>
        <taxon>Metazoa</taxon>
        <taxon>Ecdysozoa</taxon>
        <taxon>Arthropoda</taxon>
        <taxon>Chelicerata</taxon>
        <taxon>Arachnida</taxon>
        <taxon>Acari</taxon>
        <taxon>Parasitiformes</taxon>
        <taxon>Ixodida</taxon>
        <taxon>Ixodoidea</taxon>
        <taxon>Ixodidae</taxon>
        <taxon>Amblyomminae</taxon>
        <taxon>Amblyomma</taxon>
    </lineage>
</organism>
<accession>A0A6M2E203</accession>
<name>A0A6M2E203_9ACAR</name>
<proteinExistence type="predicted"/>